<dbReference type="Pfam" id="PF07730">
    <property type="entry name" value="HisKA_3"/>
    <property type="match status" value="1"/>
</dbReference>
<feature type="transmembrane region" description="Helical" evidence="4">
    <location>
        <begin position="85"/>
        <end position="112"/>
    </location>
</feature>
<dbReference type="AlphaFoldDB" id="A0AAU6WCZ2"/>
<dbReference type="InterPro" id="IPR050482">
    <property type="entry name" value="Sensor_HK_TwoCompSys"/>
</dbReference>
<feature type="transmembrane region" description="Helical" evidence="4">
    <location>
        <begin position="124"/>
        <end position="143"/>
    </location>
</feature>
<keyword evidence="2 6" id="KW-0418">Kinase</keyword>
<dbReference type="EMBL" id="CP125942">
    <property type="protein sequence ID" value="XAO45559.1"/>
    <property type="molecule type" value="Genomic_DNA"/>
</dbReference>
<dbReference type="Proteomes" id="UP001486888">
    <property type="component" value="Chromosome"/>
</dbReference>
<keyword evidence="7" id="KW-1185">Reference proteome</keyword>
<evidence type="ECO:0000256" key="4">
    <source>
        <dbReference type="SAM" id="Phobius"/>
    </source>
</evidence>
<feature type="domain" description="Signal transduction histidine kinase subgroup 3 dimerisation and phosphoacceptor" evidence="5">
    <location>
        <begin position="188"/>
        <end position="255"/>
    </location>
</feature>
<dbReference type="GO" id="GO:0046983">
    <property type="term" value="F:protein dimerization activity"/>
    <property type="evidence" value="ECO:0007669"/>
    <property type="project" value="InterPro"/>
</dbReference>
<dbReference type="SUPFAM" id="SSF55874">
    <property type="entry name" value="ATPase domain of HSP90 chaperone/DNA topoisomerase II/histidine kinase"/>
    <property type="match status" value="1"/>
</dbReference>
<evidence type="ECO:0000256" key="3">
    <source>
        <dbReference type="ARBA" id="ARBA00023012"/>
    </source>
</evidence>
<dbReference type="GO" id="GO:0000155">
    <property type="term" value="F:phosphorelay sensor kinase activity"/>
    <property type="evidence" value="ECO:0007669"/>
    <property type="project" value="InterPro"/>
</dbReference>
<feature type="transmembrane region" description="Helical" evidence="4">
    <location>
        <begin position="19"/>
        <end position="39"/>
    </location>
</feature>
<sequence length="376" mass="41290">MSRCQPSALEDEQQFWNRWGWLMSGVWVVFLIFPILDLINNPYPEPVRVAGLMLVAVFAAVYLHAYAKYSWAVGQGGTKQIPALISFAVLILILLLAMIATGIGALSLIPFITSFAAFLLTRPWTIATYAGAVLICLLLPLLLGQFIDALFIIGLNFVLMVVYVITVEAITRGVAAEEMRADYLLVAEQERVARDVHDGIGHSLTALNLKAQLAMRLLDAQEYDRARTEMQQLSDLAVQALDSVRTTVQGLNRQDLEAELAELRRACQDNDLNFTVVGDPASIPVRWRSHTAWILREALTNVLRHAHASSLRIVFDKSFVGIDDDGDGLGVSEAGHGIRGMQERAKQIGATATVEASSLGGTRVQLTFDGNSQETQ</sequence>
<keyword evidence="4" id="KW-0812">Transmembrane</keyword>
<dbReference type="GO" id="GO:0016020">
    <property type="term" value="C:membrane"/>
    <property type="evidence" value="ECO:0007669"/>
    <property type="project" value="InterPro"/>
</dbReference>
<dbReference type="RefSeq" id="WP_345471171.1">
    <property type="nucleotide sequence ID" value="NZ_CP125942.1"/>
</dbReference>
<gene>
    <name evidence="6" type="ORF">QMQ05_14595</name>
</gene>
<keyword evidence="4" id="KW-0472">Membrane</keyword>
<evidence type="ECO:0000313" key="6">
    <source>
        <dbReference type="EMBL" id="XAO45559.1"/>
    </source>
</evidence>
<dbReference type="KEGG" id="gey:QMQ05_14595"/>
<name>A0AAU6WCZ2_9MICC</name>
<dbReference type="PANTHER" id="PTHR24421">
    <property type="entry name" value="NITRATE/NITRITE SENSOR PROTEIN NARX-RELATED"/>
    <property type="match status" value="1"/>
</dbReference>
<evidence type="ECO:0000256" key="2">
    <source>
        <dbReference type="ARBA" id="ARBA00022777"/>
    </source>
</evidence>
<feature type="transmembrane region" description="Helical" evidence="4">
    <location>
        <begin position="46"/>
        <end position="65"/>
    </location>
</feature>
<keyword evidence="1" id="KW-0808">Transferase</keyword>
<reference evidence="6 7" key="1">
    <citation type="submission" date="2023-05" db="EMBL/GenBank/DDBJ databases">
        <title>Glutamicibacter sp. B1, complete genome.</title>
        <authorList>
            <person name="Long Y.H."/>
            <person name="Fang T."/>
            <person name="Li X.Y."/>
        </authorList>
    </citation>
    <scope>NUCLEOTIDE SEQUENCE [LARGE SCALE GENOMIC DNA]</scope>
    <source>
        <strain evidence="6 7">B1</strain>
    </source>
</reference>
<dbReference type="InterPro" id="IPR011712">
    <property type="entry name" value="Sig_transdc_His_kin_sub3_dim/P"/>
</dbReference>
<dbReference type="InterPro" id="IPR036890">
    <property type="entry name" value="HATPase_C_sf"/>
</dbReference>
<evidence type="ECO:0000256" key="1">
    <source>
        <dbReference type="ARBA" id="ARBA00022679"/>
    </source>
</evidence>
<evidence type="ECO:0000259" key="5">
    <source>
        <dbReference type="Pfam" id="PF07730"/>
    </source>
</evidence>
<organism evidence="6 7">
    <name type="scientific">Glutamicibacter ectropisis</name>
    <dbReference type="NCBI Taxonomy" id="3046593"/>
    <lineage>
        <taxon>Bacteria</taxon>
        <taxon>Bacillati</taxon>
        <taxon>Actinomycetota</taxon>
        <taxon>Actinomycetes</taxon>
        <taxon>Micrococcales</taxon>
        <taxon>Micrococcaceae</taxon>
        <taxon>Glutamicibacter</taxon>
    </lineage>
</organism>
<protein>
    <submittedName>
        <fullName evidence="6">Histidine kinase</fullName>
    </submittedName>
</protein>
<evidence type="ECO:0000313" key="7">
    <source>
        <dbReference type="Proteomes" id="UP001486888"/>
    </source>
</evidence>
<dbReference type="Gene3D" id="1.20.5.1930">
    <property type="match status" value="1"/>
</dbReference>
<accession>A0AAU6WCZ2</accession>
<dbReference type="Gene3D" id="3.30.565.10">
    <property type="entry name" value="Histidine kinase-like ATPase, C-terminal domain"/>
    <property type="match status" value="1"/>
</dbReference>
<feature type="transmembrane region" description="Helical" evidence="4">
    <location>
        <begin position="149"/>
        <end position="170"/>
    </location>
</feature>
<keyword evidence="3" id="KW-0902">Two-component regulatory system</keyword>
<proteinExistence type="predicted"/>
<keyword evidence="4" id="KW-1133">Transmembrane helix</keyword>
<dbReference type="CDD" id="cd16917">
    <property type="entry name" value="HATPase_UhpB-NarQ-NarX-like"/>
    <property type="match status" value="1"/>
</dbReference>